<dbReference type="Proteomes" id="UP001164653">
    <property type="component" value="Chromosome"/>
</dbReference>
<reference evidence="2" key="1">
    <citation type="submission" date="2022-11" db="EMBL/GenBank/DDBJ databases">
        <title>Dyadobacter pollutisoli sp. nov., isolated from plastic dumped soil.</title>
        <authorList>
            <person name="Kim J.M."/>
            <person name="Kim K.R."/>
            <person name="Lee J.K."/>
            <person name="Hao L."/>
            <person name="Jeon C.O."/>
        </authorList>
    </citation>
    <scope>NUCLEOTIDE SEQUENCE</scope>
    <source>
        <strain evidence="2">U1</strain>
    </source>
</reference>
<evidence type="ECO:0000313" key="3">
    <source>
        <dbReference type="Proteomes" id="UP001164653"/>
    </source>
</evidence>
<dbReference type="KEGG" id="dpf:ON006_27385"/>
<organism evidence="2 3">
    <name type="scientific">Dyadobacter pollutisoli</name>
    <dbReference type="NCBI Taxonomy" id="2910158"/>
    <lineage>
        <taxon>Bacteria</taxon>
        <taxon>Pseudomonadati</taxon>
        <taxon>Bacteroidota</taxon>
        <taxon>Cytophagia</taxon>
        <taxon>Cytophagales</taxon>
        <taxon>Spirosomataceae</taxon>
        <taxon>Dyadobacter</taxon>
    </lineage>
</organism>
<protein>
    <submittedName>
        <fullName evidence="2">Uncharacterized protein</fullName>
    </submittedName>
</protein>
<keyword evidence="1" id="KW-0732">Signal</keyword>
<dbReference type="RefSeq" id="WP_244821374.1">
    <property type="nucleotide sequence ID" value="NZ_CP112998.1"/>
</dbReference>
<feature type="chain" id="PRO_5039156588" evidence="1">
    <location>
        <begin position="22"/>
        <end position="74"/>
    </location>
</feature>
<evidence type="ECO:0000256" key="1">
    <source>
        <dbReference type="SAM" id="SignalP"/>
    </source>
</evidence>
<dbReference type="AlphaFoldDB" id="A0A9E8N9W1"/>
<evidence type="ECO:0000313" key="2">
    <source>
        <dbReference type="EMBL" id="WAC11443.1"/>
    </source>
</evidence>
<gene>
    <name evidence="2" type="ORF">ON006_27385</name>
</gene>
<proteinExistence type="predicted"/>
<dbReference type="EMBL" id="CP112998">
    <property type="protein sequence ID" value="WAC11443.1"/>
    <property type="molecule type" value="Genomic_DNA"/>
</dbReference>
<accession>A0A9E8N9W1</accession>
<keyword evidence="3" id="KW-1185">Reference proteome</keyword>
<name>A0A9E8N9W1_9BACT</name>
<feature type="signal peptide" evidence="1">
    <location>
        <begin position="1"/>
        <end position="21"/>
    </location>
</feature>
<sequence>MSFFKAALISLFCLLVSLTFAQPSSKSITAKEAAAETERVISDYKKKIFSSSKADWDKGKIQIGSDSLLLPFQR</sequence>